<sequence>MGESNDDDRTVSELREEWRRRVELGEMFPEFQAASEQLRKAPWPEDLRNAPLIIDTDIGGDADDALAVAVAARKVPLLSLVITADETGPAAGPGQRARFARWLLDAIGRPEVPVVSGKSVGDTEYWCVDGLVPETVPAQSVDVVAAVRHVCASTAGPVRWVGMGPLGNLATVLQEAPELASRLRVTQMGGALNYRHPDRAEHNIRLNVPAAHQVLDAVAKGVLPKPGFVTSDITFTPAIAVGPDSAVYRALAAPGAPQWAAILRAHLDRWFERFYPDTLQHDALTLSAALRLPFVDSILTPVVLDEIGRMTSPTNGGVPVMLSREANYEAFMRWFTQALDPTVSTEHAQEA</sequence>
<dbReference type="EMBL" id="JARHTQ010000023">
    <property type="protein sequence ID" value="MDF2259492.1"/>
    <property type="molecule type" value="Genomic_DNA"/>
</dbReference>
<comment type="caution">
    <text evidence="4">The sequence shown here is derived from an EMBL/GenBank/DDBJ whole genome shotgun (WGS) entry which is preliminary data.</text>
</comment>
<keyword evidence="1 4" id="KW-0378">Hydrolase</keyword>
<protein>
    <submittedName>
        <fullName evidence="4">Nucleoside hydrolase</fullName>
    </submittedName>
</protein>
<evidence type="ECO:0000259" key="3">
    <source>
        <dbReference type="Pfam" id="PF01156"/>
    </source>
</evidence>
<feature type="domain" description="Inosine/uridine-preferring nucleoside hydrolase" evidence="3">
    <location>
        <begin position="52"/>
        <end position="295"/>
    </location>
</feature>
<evidence type="ECO:0000256" key="1">
    <source>
        <dbReference type="ARBA" id="ARBA00022801"/>
    </source>
</evidence>
<dbReference type="Pfam" id="PF01156">
    <property type="entry name" value="IU_nuc_hydro"/>
    <property type="match status" value="1"/>
</dbReference>
<dbReference type="Gene3D" id="3.90.245.10">
    <property type="entry name" value="Ribonucleoside hydrolase-like"/>
    <property type="match status" value="1"/>
</dbReference>
<evidence type="ECO:0000256" key="2">
    <source>
        <dbReference type="ARBA" id="ARBA00023295"/>
    </source>
</evidence>
<dbReference type="SUPFAM" id="SSF53590">
    <property type="entry name" value="Nucleoside hydrolase"/>
    <property type="match status" value="1"/>
</dbReference>
<dbReference type="GO" id="GO:0016787">
    <property type="term" value="F:hydrolase activity"/>
    <property type="evidence" value="ECO:0007669"/>
    <property type="project" value="UniProtKB-KW"/>
</dbReference>
<dbReference type="InterPro" id="IPR036452">
    <property type="entry name" value="Ribo_hydro-like"/>
</dbReference>
<gene>
    <name evidence="4" type="ORF">P2L57_28400</name>
</gene>
<keyword evidence="5" id="KW-1185">Reference proteome</keyword>
<dbReference type="PANTHER" id="PTHR12304:SF4">
    <property type="entry name" value="URIDINE NUCLEOSIDASE"/>
    <property type="match status" value="1"/>
</dbReference>
<keyword evidence="2" id="KW-0326">Glycosidase</keyword>
<name>A0ABT5Z6M9_9ACTN</name>
<dbReference type="Proteomes" id="UP001220022">
    <property type="component" value="Unassembled WGS sequence"/>
</dbReference>
<dbReference type="InterPro" id="IPR023186">
    <property type="entry name" value="IUNH"/>
</dbReference>
<organism evidence="4 5">
    <name type="scientific">Streptantibioticus ferralitis</name>
    <dbReference type="NCBI Taxonomy" id="236510"/>
    <lineage>
        <taxon>Bacteria</taxon>
        <taxon>Bacillati</taxon>
        <taxon>Actinomycetota</taxon>
        <taxon>Actinomycetes</taxon>
        <taxon>Kitasatosporales</taxon>
        <taxon>Streptomycetaceae</taxon>
        <taxon>Streptantibioticus</taxon>
    </lineage>
</organism>
<dbReference type="RefSeq" id="WP_275819155.1">
    <property type="nucleotide sequence ID" value="NZ_BAAANM010000002.1"/>
</dbReference>
<proteinExistence type="predicted"/>
<dbReference type="InterPro" id="IPR001910">
    <property type="entry name" value="Inosine/uridine_hydrolase_dom"/>
</dbReference>
<reference evidence="4 5" key="1">
    <citation type="submission" date="2023-03" db="EMBL/GenBank/DDBJ databases">
        <title>Draft genome sequence of type strain Streptomyces ferralitis JCM 14344.</title>
        <authorList>
            <person name="Klaysubun C."/>
            <person name="Duangmal K."/>
        </authorList>
    </citation>
    <scope>NUCLEOTIDE SEQUENCE [LARGE SCALE GENOMIC DNA]</scope>
    <source>
        <strain evidence="4 5">JCM 14344</strain>
    </source>
</reference>
<dbReference type="PANTHER" id="PTHR12304">
    <property type="entry name" value="INOSINE-URIDINE PREFERRING NUCLEOSIDE HYDROLASE"/>
    <property type="match status" value="1"/>
</dbReference>
<evidence type="ECO:0000313" key="5">
    <source>
        <dbReference type="Proteomes" id="UP001220022"/>
    </source>
</evidence>
<accession>A0ABT5Z6M9</accession>
<evidence type="ECO:0000313" key="4">
    <source>
        <dbReference type="EMBL" id="MDF2259492.1"/>
    </source>
</evidence>